<evidence type="ECO:0000259" key="2">
    <source>
        <dbReference type="Pfam" id="PF07790"/>
    </source>
</evidence>
<dbReference type="AlphaFoldDB" id="A0A7C3RL89"/>
<evidence type="ECO:0000256" key="1">
    <source>
        <dbReference type="SAM" id="Phobius"/>
    </source>
</evidence>
<feature type="transmembrane region" description="Helical" evidence="1">
    <location>
        <begin position="12"/>
        <end position="34"/>
    </location>
</feature>
<dbReference type="PANTHER" id="PTHR38138">
    <property type="entry name" value="VNG6441H"/>
    <property type="match status" value="1"/>
</dbReference>
<dbReference type="NCBIfam" id="TIGR02537">
    <property type="entry name" value="arch_flag_Nterm"/>
    <property type="match status" value="1"/>
</dbReference>
<sequence>MRRMDEKGVSPVIGVILMVAITVILAAVIASFVFSISPPTAKPPNVGLRALGGDGMIIIEHIGGEPLNCTDVTVYVDNNPRTINCGNDGWLTVGEEVEISADLGVRKVRIIHNPTNSIIFTATVQVYQTTQGGQGGGGAGDGGDGGGGP</sequence>
<keyword evidence="1" id="KW-0472">Membrane</keyword>
<evidence type="ECO:0000313" key="3">
    <source>
        <dbReference type="EMBL" id="HFW32225.1"/>
    </source>
</evidence>
<organism evidence="3">
    <name type="scientific">Archaeoglobus fulgidus</name>
    <dbReference type="NCBI Taxonomy" id="2234"/>
    <lineage>
        <taxon>Archaea</taxon>
        <taxon>Methanobacteriati</taxon>
        <taxon>Methanobacteriota</taxon>
        <taxon>Archaeoglobi</taxon>
        <taxon>Archaeoglobales</taxon>
        <taxon>Archaeoglobaceae</taxon>
        <taxon>Archaeoglobus</taxon>
    </lineage>
</organism>
<feature type="domain" description="Archaeal Type IV pilin N-terminal" evidence="2">
    <location>
        <begin position="7"/>
        <end position="79"/>
    </location>
</feature>
<proteinExistence type="predicted"/>
<gene>
    <name evidence="3" type="ORF">ENW66_04650</name>
</gene>
<dbReference type="PANTHER" id="PTHR38138:SF1">
    <property type="entry name" value="ARCHAEAL TYPE IV PILIN N-TERMINAL DOMAIN-CONTAINING PROTEIN"/>
    <property type="match status" value="1"/>
</dbReference>
<keyword evidence="1" id="KW-1133">Transmembrane helix</keyword>
<dbReference type="InterPro" id="IPR012859">
    <property type="entry name" value="Pilin_N_archaeal"/>
</dbReference>
<reference evidence="3" key="1">
    <citation type="journal article" date="2020" name="mSystems">
        <title>Genome- and Community-Level Interaction Insights into Carbon Utilization and Element Cycling Functions of Hydrothermarchaeota in Hydrothermal Sediment.</title>
        <authorList>
            <person name="Zhou Z."/>
            <person name="Liu Y."/>
            <person name="Xu W."/>
            <person name="Pan J."/>
            <person name="Luo Z.H."/>
            <person name="Li M."/>
        </authorList>
    </citation>
    <scope>NUCLEOTIDE SEQUENCE [LARGE SCALE GENOMIC DNA]</scope>
    <source>
        <strain evidence="3">SpSt-87</strain>
    </source>
</reference>
<keyword evidence="1" id="KW-0812">Transmembrane</keyword>
<dbReference type="Pfam" id="PF07790">
    <property type="entry name" value="Pilin_N"/>
    <property type="match status" value="1"/>
</dbReference>
<protein>
    <submittedName>
        <fullName evidence="3">Type IV pilin</fullName>
    </submittedName>
</protein>
<comment type="caution">
    <text evidence="3">The sequence shown here is derived from an EMBL/GenBank/DDBJ whole genome shotgun (WGS) entry which is preliminary data.</text>
</comment>
<dbReference type="InterPro" id="IPR013373">
    <property type="entry name" value="Flagellin/pilin_N_arc"/>
</dbReference>
<name>A0A7C3RL89_ARCFL</name>
<accession>A0A7C3RL89</accession>
<dbReference type="EMBL" id="DTLB01000027">
    <property type="protein sequence ID" value="HFW32225.1"/>
    <property type="molecule type" value="Genomic_DNA"/>
</dbReference>